<dbReference type="AlphaFoldDB" id="A0A4Q5LUR8"/>
<dbReference type="Gene3D" id="2.120.10.30">
    <property type="entry name" value="TolB, C-terminal domain"/>
    <property type="match status" value="1"/>
</dbReference>
<accession>A0A4Q5LUR8</accession>
<dbReference type="PANTHER" id="PTHR36842">
    <property type="entry name" value="PROTEIN TOLB HOMOLOG"/>
    <property type="match status" value="1"/>
</dbReference>
<dbReference type="InterPro" id="IPR011659">
    <property type="entry name" value="WD40"/>
</dbReference>
<proteinExistence type="inferred from homology"/>
<comment type="caution">
    <text evidence="2">The sequence shown here is derived from an EMBL/GenBank/DDBJ whole genome shotgun (WGS) entry which is preliminary data.</text>
</comment>
<gene>
    <name evidence="2" type="ORF">EWM59_22880</name>
</gene>
<evidence type="ECO:0000256" key="1">
    <source>
        <dbReference type="ARBA" id="ARBA00009820"/>
    </source>
</evidence>
<dbReference type="EMBL" id="SEWF01000050">
    <property type="protein sequence ID" value="RYU93249.1"/>
    <property type="molecule type" value="Genomic_DNA"/>
</dbReference>
<dbReference type="InterPro" id="IPR011042">
    <property type="entry name" value="6-blade_b-propeller_TolB-like"/>
</dbReference>
<dbReference type="Pfam" id="PF26549">
    <property type="entry name" value="Tricorn_N"/>
    <property type="match status" value="1"/>
</dbReference>
<organism evidence="2 3">
    <name type="scientific">Emticicia agri</name>
    <dbReference type="NCBI Taxonomy" id="2492393"/>
    <lineage>
        <taxon>Bacteria</taxon>
        <taxon>Pseudomonadati</taxon>
        <taxon>Bacteroidota</taxon>
        <taxon>Cytophagia</taxon>
        <taxon>Cytophagales</taxon>
        <taxon>Leadbetterellaceae</taxon>
        <taxon>Emticicia</taxon>
    </lineage>
</organism>
<comment type="similarity">
    <text evidence="1">Belongs to the TolB family.</text>
</comment>
<dbReference type="Pfam" id="PF07676">
    <property type="entry name" value="PD40"/>
    <property type="match status" value="1"/>
</dbReference>
<reference evidence="2 3" key="1">
    <citation type="submission" date="2019-02" db="EMBL/GenBank/DDBJ databases">
        <title>Bacterial novel species Emticicia sp. 17J42-9 isolated from soil.</title>
        <authorList>
            <person name="Jung H.-Y."/>
        </authorList>
    </citation>
    <scope>NUCLEOTIDE SEQUENCE [LARGE SCALE GENOMIC DNA]</scope>
    <source>
        <strain evidence="2 3">17J42-9</strain>
    </source>
</reference>
<dbReference type="PANTHER" id="PTHR36842:SF1">
    <property type="entry name" value="PROTEIN TOLB"/>
    <property type="match status" value="1"/>
</dbReference>
<name>A0A4Q5LUR8_9BACT</name>
<dbReference type="RefSeq" id="WP_130023581.1">
    <property type="nucleotide sequence ID" value="NZ_SEWF01000050.1"/>
</dbReference>
<protein>
    <submittedName>
        <fullName evidence="2">DUF5050 domain-containing protein</fullName>
    </submittedName>
</protein>
<dbReference type="OrthoDB" id="8432779at2"/>
<dbReference type="Proteomes" id="UP000293162">
    <property type="component" value="Unassembled WGS sequence"/>
</dbReference>
<dbReference type="SUPFAM" id="SSF82171">
    <property type="entry name" value="DPP6 N-terminal domain-like"/>
    <property type="match status" value="1"/>
</dbReference>
<evidence type="ECO:0000313" key="2">
    <source>
        <dbReference type="EMBL" id="RYU93249.1"/>
    </source>
</evidence>
<sequence length="302" mass="34197">MKFLFYIFPIAVFAQTPQNVESTLETIEIKSGKRTVILKEKRHFEAPNWSRDGKYFIINAKGLLEKISTTGEKLGTINTDFANRCNNDHGISFDGKMIVISHNDSTMRGNKGGTSRIFTLPIEGGTPKLITEKAPSYWHGISPDGQTLVYCASRNGEFDVYSIPVNGGEEKRLTDAQSLDDGPEYSPDGRYIYFNSHRTGKMHIYRMKPDGSNQEQLTNDEYSSWFAHPSPDGKWIVFITYIQDQKASHPFGKDVKLRLMNLKTRKIQDLTTVFFGGQGTINVPSWSPDSKQLAFVTYRIDN</sequence>
<keyword evidence="3" id="KW-1185">Reference proteome</keyword>
<evidence type="ECO:0000313" key="3">
    <source>
        <dbReference type="Proteomes" id="UP000293162"/>
    </source>
</evidence>